<protein>
    <submittedName>
        <fullName evidence="1">Uncharacterized protein</fullName>
    </submittedName>
</protein>
<dbReference type="OrthoDB" id="3015699at2759"/>
<dbReference type="EMBL" id="SDEE01000438">
    <property type="protein sequence ID" value="RXW16437.1"/>
    <property type="molecule type" value="Genomic_DNA"/>
</dbReference>
<organism evidence="1 2">
    <name type="scientific">Candolleomyces aberdarensis</name>
    <dbReference type="NCBI Taxonomy" id="2316362"/>
    <lineage>
        <taxon>Eukaryota</taxon>
        <taxon>Fungi</taxon>
        <taxon>Dikarya</taxon>
        <taxon>Basidiomycota</taxon>
        <taxon>Agaricomycotina</taxon>
        <taxon>Agaricomycetes</taxon>
        <taxon>Agaricomycetidae</taxon>
        <taxon>Agaricales</taxon>
        <taxon>Agaricineae</taxon>
        <taxon>Psathyrellaceae</taxon>
        <taxon>Candolleomyces</taxon>
    </lineage>
</organism>
<comment type="caution">
    <text evidence="1">The sequence shown here is derived from an EMBL/GenBank/DDBJ whole genome shotgun (WGS) entry which is preliminary data.</text>
</comment>
<evidence type="ECO:0000313" key="2">
    <source>
        <dbReference type="Proteomes" id="UP000290288"/>
    </source>
</evidence>
<proteinExistence type="predicted"/>
<accession>A0A4Q2DA17</accession>
<dbReference type="STRING" id="2316362.A0A4Q2DA17"/>
<sequence length="199" mass="22376">MCWFNNHHLPLNFDVEKPPANLIVSAPSAPAIDITLLFKVIAGHFGISSLRSLKIASNQVVLTKYVLALVKDLTKLDKIAIWKSGDALSEFLVVLKKGDHALTFPSLRSIELHGIDLDGELAAYSDTVIRVLAAILKSRTTIEQFAMTKCINFLEEHWEVLCEAPPEEVEMYWDKDVYVVESSEDDDEDSLWTMTISDR</sequence>
<reference evidence="1 2" key="1">
    <citation type="submission" date="2019-01" db="EMBL/GenBank/DDBJ databases">
        <title>Draft genome sequence of Psathyrella aberdarensis IHI B618.</title>
        <authorList>
            <person name="Buettner E."/>
            <person name="Kellner H."/>
        </authorList>
    </citation>
    <scope>NUCLEOTIDE SEQUENCE [LARGE SCALE GENOMIC DNA]</scope>
    <source>
        <strain evidence="1 2">IHI B618</strain>
    </source>
</reference>
<keyword evidence="2" id="KW-1185">Reference proteome</keyword>
<evidence type="ECO:0000313" key="1">
    <source>
        <dbReference type="EMBL" id="RXW16437.1"/>
    </source>
</evidence>
<dbReference type="AlphaFoldDB" id="A0A4Q2DA17"/>
<name>A0A4Q2DA17_9AGAR</name>
<gene>
    <name evidence="1" type="ORF">EST38_g9425</name>
</gene>
<dbReference type="Proteomes" id="UP000290288">
    <property type="component" value="Unassembled WGS sequence"/>
</dbReference>